<evidence type="ECO:0008006" key="3">
    <source>
        <dbReference type="Google" id="ProtNLM"/>
    </source>
</evidence>
<gene>
    <name evidence="1" type="ORF">G7K_3086-t1</name>
</gene>
<reference evidence="1 2" key="1">
    <citation type="journal article" date="2011" name="J. Gen. Appl. Microbiol.">
        <title>Draft genome sequencing of the enigmatic yeast Saitoella complicata.</title>
        <authorList>
            <person name="Nishida H."/>
            <person name="Hamamoto M."/>
            <person name="Sugiyama J."/>
        </authorList>
    </citation>
    <scope>NUCLEOTIDE SEQUENCE [LARGE SCALE GENOMIC DNA]</scope>
    <source>
        <strain evidence="1 2">NRRL Y-17804</strain>
    </source>
</reference>
<evidence type="ECO:0000313" key="1">
    <source>
        <dbReference type="EMBL" id="GAO48924.1"/>
    </source>
</evidence>
<comment type="caution">
    <text evidence="1">The sequence shown here is derived from an EMBL/GenBank/DDBJ whole genome shotgun (WGS) entry which is preliminary data.</text>
</comment>
<dbReference type="PANTHER" id="PTHR28015:SF1">
    <property type="entry name" value="ATP SYNTHASE ASSEMBLY FACTOR FMC1, MITOCHONDRIAL"/>
    <property type="match status" value="1"/>
</dbReference>
<name>A0A0E9NGG4_SAICN</name>
<keyword evidence="2" id="KW-1185">Reference proteome</keyword>
<reference evidence="1 2" key="3">
    <citation type="journal article" date="2015" name="Genome Announc.">
        <title>Draft Genome Sequence of the Archiascomycetous Yeast Saitoella complicata.</title>
        <authorList>
            <person name="Yamauchi K."/>
            <person name="Kondo S."/>
            <person name="Hamamoto M."/>
            <person name="Takahashi Y."/>
            <person name="Ogura Y."/>
            <person name="Hayashi T."/>
            <person name="Nishida H."/>
        </authorList>
    </citation>
    <scope>NUCLEOTIDE SEQUENCE [LARGE SCALE GENOMIC DNA]</scope>
    <source>
        <strain evidence="1 2">NRRL Y-17804</strain>
    </source>
</reference>
<reference evidence="1 2" key="2">
    <citation type="journal article" date="2014" name="J. Gen. Appl. Microbiol.">
        <title>The early diverging ascomycetous budding yeast Saitoella complicata has three histone deacetylases belonging to the Clr6, Hos2, and Rpd3 lineages.</title>
        <authorList>
            <person name="Nishida H."/>
            <person name="Matsumoto T."/>
            <person name="Kondo S."/>
            <person name="Hamamoto M."/>
            <person name="Yoshikawa H."/>
        </authorList>
    </citation>
    <scope>NUCLEOTIDE SEQUENCE [LARGE SCALE GENOMIC DNA]</scope>
    <source>
        <strain evidence="1 2">NRRL Y-17804</strain>
    </source>
</reference>
<dbReference type="EMBL" id="BACD03000018">
    <property type="protein sequence ID" value="GAO48924.1"/>
    <property type="molecule type" value="Genomic_DNA"/>
</dbReference>
<dbReference type="GO" id="GO:0005759">
    <property type="term" value="C:mitochondrial matrix"/>
    <property type="evidence" value="ECO:0007669"/>
    <property type="project" value="TreeGrafter"/>
</dbReference>
<dbReference type="OMA" id="NPGADMD"/>
<dbReference type="AlphaFoldDB" id="A0A0E9NGG4"/>
<sequence length="128" mass="15078">MWLCRRSKKSTVRTTKMALQARARSLYRSLYREVKLQSHPVVTVNNADVPYNSQYLTHLRATFDKTLPNPESELKKGDDFLHFLQGQREYKALLERYNPSIGMDPEEKIRLTGRRVGFDLPTEYKEDK</sequence>
<evidence type="ECO:0000313" key="2">
    <source>
        <dbReference type="Proteomes" id="UP000033140"/>
    </source>
</evidence>
<dbReference type="STRING" id="698492.A0A0E9NGG4"/>
<dbReference type="PANTHER" id="PTHR28015">
    <property type="entry name" value="ATP SYNTHASE ASSEMBLY FACTOR FMC1, MITOCHONDRIAL"/>
    <property type="match status" value="1"/>
</dbReference>
<protein>
    <recommendedName>
        <fullName evidence="3">ATP synthase assembly factor FMC1, mitochondrial</fullName>
    </recommendedName>
</protein>
<accession>A0A0E9NGG4</accession>
<dbReference type="InterPro" id="IPR039196">
    <property type="entry name" value="Fmc1"/>
</dbReference>
<organism evidence="1 2">
    <name type="scientific">Saitoella complicata (strain BCRC 22490 / CBS 7301 / JCM 7358 / NBRC 10748 / NRRL Y-17804)</name>
    <dbReference type="NCBI Taxonomy" id="698492"/>
    <lineage>
        <taxon>Eukaryota</taxon>
        <taxon>Fungi</taxon>
        <taxon>Dikarya</taxon>
        <taxon>Ascomycota</taxon>
        <taxon>Taphrinomycotina</taxon>
        <taxon>Taphrinomycotina incertae sedis</taxon>
        <taxon>Saitoella</taxon>
    </lineage>
</organism>
<dbReference type="GO" id="GO:0033615">
    <property type="term" value="P:mitochondrial proton-transporting ATP synthase complex assembly"/>
    <property type="evidence" value="ECO:0007669"/>
    <property type="project" value="InterPro"/>
</dbReference>
<dbReference type="Pfam" id="PF13233">
    <property type="entry name" value="Complex1_LYR_2"/>
    <property type="match status" value="1"/>
</dbReference>
<proteinExistence type="predicted"/>
<dbReference type="Proteomes" id="UP000033140">
    <property type="component" value="Unassembled WGS sequence"/>
</dbReference>